<keyword evidence="1 2" id="KW-0732">Signal</keyword>
<protein>
    <submittedName>
        <fullName evidence="4">T9SS type A sorting domain-containing protein</fullName>
    </submittedName>
</protein>
<evidence type="ECO:0000313" key="4">
    <source>
        <dbReference type="EMBL" id="QIE60356.1"/>
    </source>
</evidence>
<keyword evidence="5" id="KW-1185">Reference proteome</keyword>
<evidence type="ECO:0000256" key="2">
    <source>
        <dbReference type="SAM" id="SignalP"/>
    </source>
</evidence>
<gene>
    <name evidence="4" type="ORF">G5B37_12520</name>
</gene>
<organism evidence="4 5">
    <name type="scientific">Rasiella rasia</name>
    <dbReference type="NCBI Taxonomy" id="2744027"/>
    <lineage>
        <taxon>Bacteria</taxon>
        <taxon>Pseudomonadati</taxon>
        <taxon>Bacteroidota</taxon>
        <taxon>Flavobacteriia</taxon>
        <taxon>Flavobacteriales</taxon>
        <taxon>Flavobacteriaceae</taxon>
        <taxon>Rasiella</taxon>
    </lineage>
</organism>
<evidence type="ECO:0000313" key="5">
    <source>
        <dbReference type="Proteomes" id="UP000505306"/>
    </source>
</evidence>
<dbReference type="EMBL" id="CP049057">
    <property type="protein sequence ID" value="QIE60356.1"/>
    <property type="molecule type" value="Genomic_DNA"/>
</dbReference>
<feature type="chain" id="PRO_5026102932" evidence="2">
    <location>
        <begin position="24"/>
        <end position="273"/>
    </location>
</feature>
<name>A0A6G6GP50_9FLAO</name>
<dbReference type="SUPFAM" id="SSF52058">
    <property type="entry name" value="L domain-like"/>
    <property type="match status" value="1"/>
</dbReference>
<sequence>MKKRILTIPLLLFTVLGFGQCPANIVGFGSQEDLIDFASQYPNCEFAYTFIFAGNEITDFSPLSYIDRVNHVEFRDIQTITNFETFDITITSSLAVKNCNFITNLSGLNLDSDNLNFLWVWLRQNDQLNSLNGINTDITIDTEVRIIDNPNLPFCAIQPFCEAIANPDVEVFIYGNASGCESVAEVAAACELSITESSLSASVHIYPNPAGEKLYILLDSFVHFEFAEVYSVSGQKLMQTKATHINISNLSAGIYFVKVISEEGSITKKIIKK</sequence>
<feature type="signal peptide" evidence="2">
    <location>
        <begin position="1"/>
        <end position="23"/>
    </location>
</feature>
<dbReference type="Pfam" id="PF18962">
    <property type="entry name" value="Por_Secre_tail"/>
    <property type="match status" value="1"/>
</dbReference>
<proteinExistence type="predicted"/>
<evidence type="ECO:0000259" key="3">
    <source>
        <dbReference type="Pfam" id="PF18962"/>
    </source>
</evidence>
<feature type="domain" description="Secretion system C-terminal sorting" evidence="3">
    <location>
        <begin position="205"/>
        <end position="271"/>
    </location>
</feature>
<accession>A0A6G6GP50</accession>
<reference evidence="4 5" key="1">
    <citation type="submission" date="2020-02" db="EMBL/GenBank/DDBJ databases">
        <title>Complete genome sequence of Flavobacteriaceae bacterium.</title>
        <authorList>
            <person name="Kim S.-J."/>
            <person name="Kim Y.-S."/>
            <person name="Kim K.-H."/>
        </authorList>
    </citation>
    <scope>NUCLEOTIDE SEQUENCE [LARGE SCALE GENOMIC DNA]</scope>
    <source>
        <strain evidence="4 5">RR4-40</strain>
    </source>
</reference>
<dbReference type="Proteomes" id="UP000505306">
    <property type="component" value="Chromosome"/>
</dbReference>
<dbReference type="AlphaFoldDB" id="A0A6G6GP50"/>
<dbReference type="InterPro" id="IPR026444">
    <property type="entry name" value="Secre_tail"/>
</dbReference>
<evidence type="ECO:0000256" key="1">
    <source>
        <dbReference type="ARBA" id="ARBA00022729"/>
    </source>
</evidence>
<dbReference type="RefSeq" id="WP_164680369.1">
    <property type="nucleotide sequence ID" value="NZ_CP049057.1"/>
</dbReference>
<dbReference type="NCBIfam" id="TIGR04183">
    <property type="entry name" value="Por_Secre_tail"/>
    <property type="match status" value="1"/>
</dbReference>
<dbReference type="KEGG" id="mgel:G5B37_12520"/>